<dbReference type="OrthoDB" id="10017160at2759"/>
<organism evidence="1 2">
    <name type="scientific">Eumeta variegata</name>
    <name type="common">Bagworm moth</name>
    <name type="synonym">Eumeta japonica</name>
    <dbReference type="NCBI Taxonomy" id="151549"/>
    <lineage>
        <taxon>Eukaryota</taxon>
        <taxon>Metazoa</taxon>
        <taxon>Ecdysozoa</taxon>
        <taxon>Arthropoda</taxon>
        <taxon>Hexapoda</taxon>
        <taxon>Insecta</taxon>
        <taxon>Pterygota</taxon>
        <taxon>Neoptera</taxon>
        <taxon>Endopterygota</taxon>
        <taxon>Lepidoptera</taxon>
        <taxon>Glossata</taxon>
        <taxon>Ditrysia</taxon>
        <taxon>Tineoidea</taxon>
        <taxon>Psychidae</taxon>
        <taxon>Oiketicinae</taxon>
        <taxon>Eumeta</taxon>
    </lineage>
</organism>
<dbReference type="Proteomes" id="UP000299102">
    <property type="component" value="Unassembled WGS sequence"/>
</dbReference>
<dbReference type="EMBL" id="BGZK01000027">
    <property type="protein sequence ID" value="GBP07608.1"/>
    <property type="molecule type" value="Genomic_DNA"/>
</dbReference>
<evidence type="ECO:0000313" key="1">
    <source>
        <dbReference type="EMBL" id="GBP07608.1"/>
    </source>
</evidence>
<dbReference type="AlphaFoldDB" id="A0A4C1T2C5"/>
<reference evidence="1 2" key="1">
    <citation type="journal article" date="2019" name="Commun. Biol.">
        <title>The bagworm genome reveals a unique fibroin gene that provides high tensile strength.</title>
        <authorList>
            <person name="Kono N."/>
            <person name="Nakamura H."/>
            <person name="Ohtoshi R."/>
            <person name="Tomita M."/>
            <person name="Numata K."/>
            <person name="Arakawa K."/>
        </authorList>
    </citation>
    <scope>NUCLEOTIDE SEQUENCE [LARGE SCALE GENOMIC DNA]</scope>
</reference>
<proteinExistence type="predicted"/>
<gene>
    <name evidence="1" type="ORF">EVAR_2741_1</name>
</gene>
<comment type="caution">
    <text evidence="1">The sequence shown here is derived from an EMBL/GenBank/DDBJ whole genome shotgun (WGS) entry which is preliminary data.</text>
</comment>
<name>A0A4C1T2C5_EUMVA</name>
<accession>A0A4C1T2C5</accession>
<protein>
    <submittedName>
        <fullName evidence="1">Uncharacterized protein</fullName>
    </submittedName>
</protein>
<keyword evidence="2" id="KW-1185">Reference proteome</keyword>
<sequence>MYDDERVENENEELLGQWQDTYRLVTESKTTGNSENVGRFGGLVVERAALKPCTATSILITRELIGQIESLVLCLGEHVKQLAADAKMLRYLRTGLPPRSLMDMNSRSGSIYCRVNRGDELPHSRPSTAVNNKNIDVVHRMIETDKHLSYHEIQASLVRPTYYRRTPALAILQQTAVIMSRWLL</sequence>
<evidence type="ECO:0000313" key="2">
    <source>
        <dbReference type="Proteomes" id="UP000299102"/>
    </source>
</evidence>